<evidence type="ECO:0000313" key="2">
    <source>
        <dbReference type="EMBL" id="QPZ53265.1"/>
    </source>
</evidence>
<organism evidence="2 3">
    <name type="scientific">Achromobacter phage vB_AchrS_AchV4</name>
    <dbReference type="NCBI Taxonomy" id="2796514"/>
    <lineage>
        <taxon>Viruses</taxon>
        <taxon>Duplodnaviria</taxon>
        <taxon>Heunggongvirae</taxon>
        <taxon>Uroviricota</taxon>
        <taxon>Caudoviricetes</taxon>
        <taxon>Casjensviridae</taxon>
        <taxon>Gediminasvirus</taxon>
        <taxon>Gediminasvirus AchV4</taxon>
    </lineage>
</organism>
<protein>
    <submittedName>
        <fullName evidence="2">Putative helix-turn-helix transcriptional regulator</fullName>
    </submittedName>
</protein>
<name>A0A7T3PGV7_9CAUD</name>
<dbReference type="PROSITE" id="PS50943">
    <property type="entry name" value="HTH_CROC1"/>
    <property type="match status" value="1"/>
</dbReference>
<reference evidence="2 3" key="1">
    <citation type="submission" date="2020-11" db="EMBL/GenBank/DDBJ databases">
        <title>Complete Genome Sequence of Achromobacter phage vB_AchrS_AchV4.</title>
        <authorList>
            <person name="Kaliniene L."/>
            <person name="Noreika A."/>
            <person name="Meskys R."/>
        </authorList>
    </citation>
    <scope>NUCLEOTIDE SEQUENCE [LARGE SCALE GENOMIC DNA]</scope>
</reference>
<sequence length="231" mass="25929">MKNTERKSPKMRDKAFAQRLNQACDGHPHIPPYGQGRQTWIKDNAGVSHEAVRKWFAGEARPRPNKMREVSKILEVDEAWLSLGIAPDLEPKERRARNAIADGAVNVIAGLIQMNGGNCAFPDDKDPRAAFVDLYAIIRGAQFSIHVALAQQVSEGVFKFNVPKEFEDCTVLGAVHPYPMRVHVLNLTQNLILKHKARKGGYFEITVHKDGPEYKAGTDVWPRVHSFADRL</sequence>
<dbReference type="Gene3D" id="1.10.260.40">
    <property type="entry name" value="lambda repressor-like DNA-binding domains"/>
    <property type="match status" value="1"/>
</dbReference>
<dbReference type="GO" id="GO:0003677">
    <property type="term" value="F:DNA binding"/>
    <property type="evidence" value="ECO:0007669"/>
    <property type="project" value="InterPro"/>
</dbReference>
<feature type="domain" description="HTH cro/C1-type" evidence="1">
    <location>
        <begin position="45"/>
        <end position="81"/>
    </location>
</feature>
<keyword evidence="3" id="KW-1185">Reference proteome</keyword>
<accession>A0A7T3PGV7</accession>
<evidence type="ECO:0000259" key="1">
    <source>
        <dbReference type="PROSITE" id="PS50943"/>
    </source>
</evidence>
<evidence type="ECO:0000313" key="3">
    <source>
        <dbReference type="Proteomes" id="UP000595170"/>
    </source>
</evidence>
<dbReference type="InterPro" id="IPR010982">
    <property type="entry name" value="Lambda_DNA-bd_dom_sf"/>
</dbReference>
<gene>
    <name evidence="2" type="ORF">AchV4_0078</name>
</gene>
<proteinExistence type="predicted"/>
<dbReference type="Proteomes" id="UP000595170">
    <property type="component" value="Segment"/>
</dbReference>
<dbReference type="EMBL" id="MW269554">
    <property type="protein sequence ID" value="QPZ53265.1"/>
    <property type="molecule type" value="Genomic_DNA"/>
</dbReference>
<dbReference type="InterPro" id="IPR001387">
    <property type="entry name" value="Cro/C1-type_HTH"/>
</dbReference>